<dbReference type="Gene3D" id="3.20.20.300">
    <property type="entry name" value="Glycoside hydrolase, family 3, N-terminal domain"/>
    <property type="match status" value="1"/>
</dbReference>
<comment type="caution">
    <text evidence="5">The sequence shown here is derived from an EMBL/GenBank/DDBJ whole genome shotgun (WGS) entry which is preliminary data.</text>
</comment>
<evidence type="ECO:0000256" key="2">
    <source>
        <dbReference type="ARBA" id="ARBA00022801"/>
    </source>
</evidence>
<gene>
    <name evidence="5" type="ORF">AVCANL283_02140</name>
</gene>
<keyword evidence="2" id="KW-0378">Hydrolase</keyword>
<sequence length="219" mass="25133">MPNFNPLININQSRLAYTKQALFLNNLGLNLYLSVDLNLNLNKDFYKQIIYSQEFANSLKQNNIFVSVANFPSNFAAKDFVVESYNINSLKPFYDFIQLDLIDFVELSHLKFLNFDNTQALFSKKIISILRNDLSFNKVIISDDILGGSLDEVDFKDRIIKAINAGVDVLYFSMPQIKYGDTATYVVSVITKAVDDGLISRKRLEESYLRIINLKDKIK</sequence>
<keyword evidence="3" id="KW-0326">Glycosidase</keyword>
<keyword evidence="6" id="KW-1185">Reference proteome</keyword>
<dbReference type="Pfam" id="PF00933">
    <property type="entry name" value="Glyco_hydro_3"/>
    <property type="match status" value="1"/>
</dbReference>
<dbReference type="PANTHER" id="PTHR30480:SF16">
    <property type="entry name" value="GLYCOSIDE HYDROLASE FAMILY 3 DOMAIN PROTEIN"/>
    <property type="match status" value="1"/>
</dbReference>
<comment type="similarity">
    <text evidence="1">Belongs to the glycosyl hydrolase 3 family.</text>
</comment>
<evidence type="ECO:0000256" key="1">
    <source>
        <dbReference type="ARBA" id="ARBA00005336"/>
    </source>
</evidence>
<dbReference type="InterPro" id="IPR001764">
    <property type="entry name" value="Glyco_hydro_3_N"/>
</dbReference>
<accession>A0ABS7WQ80</accession>
<dbReference type="RefSeq" id="WP_224325173.1">
    <property type="nucleotide sequence ID" value="NZ_JACGBB010000003.1"/>
</dbReference>
<evidence type="ECO:0000259" key="4">
    <source>
        <dbReference type="Pfam" id="PF00933"/>
    </source>
</evidence>
<dbReference type="SUPFAM" id="SSF51445">
    <property type="entry name" value="(Trans)glycosidases"/>
    <property type="match status" value="1"/>
</dbReference>
<evidence type="ECO:0000313" key="6">
    <source>
        <dbReference type="Proteomes" id="UP000786183"/>
    </source>
</evidence>
<protein>
    <recommendedName>
        <fullName evidence="4">Glycoside hydrolase family 3 N-terminal domain-containing protein</fullName>
    </recommendedName>
</protein>
<name>A0ABS7WQ80_9BACT</name>
<dbReference type="InterPro" id="IPR017853">
    <property type="entry name" value="GH"/>
</dbReference>
<dbReference type="InterPro" id="IPR036962">
    <property type="entry name" value="Glyco_hydro_3_N_sf"/>
</dbReference>
<proteinExistence type="inferred from homology"/>
<reference evidence="5 6" key="1">
    <citation type="submission" date="2020-07" db="EMBL/GenBank/DDBJ databases">
        <title>Transfer of Campylobacter canadensis to the novel genus Avispirillum gen. nov., that also includes two novel species recovered from migratory waterfowl: Avispirillum anseris sp. nov. and Avispirillum brantae sp. nov.</title>
        <authorList>
            <person name="Miller W.G."/>
            <person name="Chapman M.H."/>
            <person name="Yee E."/>
            <person name="Inglis G.D."/>
        </authorList>
    </citation>
    <scope>NUCLEOTIDE SEQUENCE [LARGE SCALE GENOMIC DNA]</scope>
    <source>
        <strain evidence="5 6">L283</strain>
    </source>
</reference>
<dbReference type="PANTHER" id="PTHR30480">
    <property type="entry name" value="BETA-HEXOSAMINIDASE-RELATED"/>
    <property type="match status" value="1"/>
</dbReference>
<dbReference type="EMBL" id="JACGBB010000003">
    <property type="protein sequence ID" value="MBZ7986920.1"/>
    <property type="molecule type" value="Genomic_DNA"/>
</dbReference>
<dbReference type="InterPro" id="IPR050226">
    <property type="entry name" value="NagZ_Beta-hexosaminidase"/>
</dbReference>
<organism evidence="5 6">
    <name type="scientific">Campylobacter canadensis</name>
    <dbReference type="NCBI Taxonomy" id="449520"/>
    <lineage>
        <taxon>Bacteria</taxon>
        <taxon>Pseudomonadati</taxon>
        <taxon>Campylobacterota</taxon>
        <taxon>Epsilonproteobacteria</taxon>
        <taxon>Campylobacterales</taxon>
        <taxon>Campylobacteraceae</taxon>
        <taxon>Campylobacter</taxon>
    </lineage>
</organism>
<feature type="domain" description="Glycoside hydrolase family 3 N-terminal" evidence="4">
    <location>
        <begin position="88"/>
        <end position="214"/>
    </location>
</feature>
<dbReference type="Proteomes" id="UP000786183">
    <property type="component" value="Unassembled WGS sequence"/>
</dbReference>
<evidence type="ECO:0000313" key="5">
    <source>
        <dbReference type="EMBL" id="MBZ7986920.1"/>
    </source>
</evidence>
<evidence type="ECO:0000256" key="3">
    <source>
        <dbReference type="ARBA" id="ARBA00023295"/>
    </source>
</evidence>